<keyword evidence="4 7" id="KW-0472">Membrane</keyword>
<evidence type="ECO:0000313" key="9">
    <source>
        <dbReference type="EMBL" id="KAF2179193.1"/>
    </source>
</evidence>
<feature type="transmembrane region" description="Helical" evidence="7">
    <location>
        <begin position="239"/>
        <end position="259"/>
    </location>
</feature>
<dbReference type="PANTHER" id="PTHR33048:SF93">
    <property type="entry name" value="INTEGRAL MEMBRANE PROTEIN"/>
    <property type="match status" value="1"/>
</dbReference>
<dbReference type="AlphaFoldDB" id="A0A6A6DJT2"/>
<feature type="transmembrane region" description="Helical" evidence="7">
    <location>
        <begin position="87"/>
        <end position="109"/>
    </location>
</feature>
<evidence type="ECO:0000313" key="10">
    <source>
        <dbReference type="Proteomes" id="UP000800200"/>
    </source>
</evidence>
<evidence type="ECO:0000256" key="4">
    <source>
        <dbReference type="ARBA" id="ARBA00023136"/>
    </source>
</evidence>
<evidence type="ECO:0000256" key="3">
    <source>
        <dbReference type="ARBA" id="ARBA00022989"/>
    </source>
</evidence>
<evidence type="ECO:0000256" key="6">
    <source>
        <dbReference type="SAM" id="MobiDB-lite"/>
    </source>
</evidence>
<dbReference type="OrthoDB" id="5417844at2759"/>
<keyword evidence="2 7" id="KW-0812">Transmembrane</keyword>
<comment type="similarity">
    <text evidence="5">Belongs to the SAT4 family.</text>
</comment>
<name>A0A6A6DJT2_9PEZI</name>
<feature type="region of interest" description="Disordered" evidence="6">
    <location>
        <begin position="271"/>
        <end position="301"/>
    </location>
</feature>
<keyword evidence="3 7" id="KW-1133">Transmembrane helix</keyword>
<dbReference type="EMBL" id="ML994669">
    <property type="protein sequence ID" value="KAF2179193.1"/>
    <property type="molecule type" value="Genomic_DNA"/>
</dbReference>
<feature type="transmembrane region" description="Helical" evidence="7">
    <location>
        <begin position="116"/>
        <end position="140"/>
    </location>
</feature>
<feature type="transmembrane region" description="Helical" evidence="7">
    <location>
        <begin position="200"/>
        <end position="219"/>
    </location>
</feature>
<keyword evidence="10" id="KW-1185">Reference proteome</keyword>
<evidence type="ECO:0000259" key="8">
    <source>
        <dbReference type="Pfam" id="PF20684"/>
    </source>
</evidence>
<gene>
    <name evidence="9" type="ORF">K469DRAFT_674553</name>
</gene>
<reference evidence="9" key="1">
    <citation type="journal article" date="2020" name="Stud. Mycol.">
        <title>101 Dothideomycetes genomes: a test case for predicting lifestyles and emergence of pathogens.</title>
        <authorList>
            <person name="Haridas S."/>
            <person name="Albert R."/>
            <person name="Binder M."/>
            <person name="Bloem J."/>
            <person name="Labutti K."/>
            <person name="Salamov A."/>
            <person name="Andreopoulos B."/>
            <person name="Baker S."/>
            <person name="Barry K."/>
            <person name="Bills G."/>
            <person name="Bluhm B."/>
            <person name="Cannon C."/>
            <person name="Castanera R."/>
            <person name="Culley D."/>
            <person name="Daum C."/>
            <person name="Ezra D."/>
            <person name="Gonzalez J."/>
            <person name="Henrissat B."/>
            <person name="Kuo A."/>
            <person name="Liang C."/>
            <person name="Lipzen A."/>
            <person name="Lutzoni F."/>
            <person name="Magnuson J."/>
            <person name="Mondo S."/>
            <person name="Nolan M."/>
            <person name="Ohm R."/>
            <person name="Pangilinan J."/>
            <person name="Park H.-J."/>
            <person name="Ramirez L."/>
            <person name="Alfaro M."/>
            <person name="Sun H."/>
            <person name="Tritt A."/>
            <person name="Yoshinaga Y."/>
            <person name="Zwiers L.-H."/>
            <person name="Turgeon B."/>
            <person name="Goodwin S."/>
            <person name="Spatafora J."/>
            <person name="Crous P."/>
            <person name="Grigoriev I."/>
        </authorList>
    </citation>
    <scope>NUCLEOTIDE SEQUENCE</scope>
    <source>
        <strain evidence="9">CBS 207.26</strain>
    </source>
</reference>
<dbReference type="PANTHER" id="PTHR33048">
    <property type="entry name" value="PTH11-LIKE INTEGRAL MEMBRANE PROTEIN (AFU_ORTHOLOGUE AFUA_5G11245)"/>
    <property type="match status" value="1"/>
</dbReference>
<feature type="transmembrane region" description="Helical" evidence="7">
    <location>
        <begin position="42"/>
        <end position="67"/>
    </location>
</feature>
<evidence type="ECO:0000256" key="1">
    <source>
        <dbReference type="ARBA" id="ARBA00004141"/>
    </source>
</evidence>
<evidence type="ECO:0000256" key="2">
    <source>
        <dbReference type="ARBA" id="ARBA00022692"/>
    </source>
</evidence>
<dbReference type="InterPro" id="IPR052337">
    <property type="entry name" value="SAT4-like"/>
</dbReference>
<feature type="transmembrane region" description="Helical" evidence="7">
    <location>
        <begin position="160"/>
        <end position="188"/>
    </location>
</feature>
<dbReference type="GO" id="GO:0016020">
    <property type="term" value="C:membrane"/>
    <property type="evidence" value="ECO:0007669"/>
    <property type="project" value="UniProtKB-SubCell"/>
</dbReference>
<protein>
    <recommendedName>
        <fullName evidence="8">Rhodopsin domain-containing protein</fullName>
    </recommendedName>
</protein>
<organism evidence="9 10">
    <name type="scientific">Zopfia rhizophila CBS 207.26</name>
    <dbReference type="NCBI Taxonomy" id="1314779"/>
    <lineage>
        <taxon>Eukaryota</taxon>
        <taxon>Fungi</taxon>
        <taxon>Dikarya</taxon>
        <taxon>Ascomycota</taxon>
        <taxon>Pezizomycotina</taxon>
        <taxon>Dothideomycetes</taxon>
        <taxon>Dothideomycetes incertae sedis</taxon>
        <taxon>Zopfiaceae</taxon>
        <taxon>Zopfia</taxon>
    </lineage>
</organism>
<comment type="subcellular location">
    <subcellularLocation>
        <location evidence="1">Membrane</location>
        <topology evidence="1">Multi-pass membrane protein</topology>
    </subcellularLocation>
</comment>
<sequence length="364" mass="40206">MLRNYSGVLNGVMWTQVAIAVIFIGLRMYTRQVIIRSVGWDDIVMLVNLISFVLYVACISVGTQYGIGKKFADVPLADYSQAIKWEAIGQGACILGIAASKGSVALFLLRIVVKKWHVAILWFCITSTTILCIITTTLLFLQCKPMEFLWDRTISGGYCWLNFTIVGLFMGAWSAFMDFALAILPWHMIMGLNMKRKEKLTVAIGLSLGMFAGICSIVRTYEVQSLSSFNEYVYDTGPMLLWSSTEVLVTIICACVPGLRPLYVKIKYGSQGDSSGGRSYPLHDYDKKGSRGPSKGGNGDDSKIYMGPCAGALHSTVKYANSQESILRELNAQQKTMPMLSIHTSDGIKRTDEISVTHAKYSPV</sequence>
<feature type="transmembrane region" description="Helical" evidence="7">
    <location>
        <begin position="12"/>
        <end position="30"/>
    </location>
</feature>
<proteinExistence type="inferred from homology"/>
<feature type="domain" description="Rhodopsin" evidence="8">
    <location>
        <begin position="26"/>
        <end position="264"/>
    </location>
</feature>
<dbReference type="Pfam" id="PF20684">
    <property type="entry name" value="Fung_rhodopsin"/>
    <property type="match status" value="1"/>
</dbReference>
<dbReference type="InterPro" id="IPR049326">
    <property type="entry name" value="Rhodopsin_dom_fungi"/>
</dbReference>
<accession>A0A6A6DJT2</accession>
<dbReference type="Proteomes" id="UP000800200">
    <property type="component" value="Unassembled WGS sequence"/>
</dbReference>
<evidence type="ECO:0000256" key="7">
    <source>
        <dbReference type="SAM" id="Phobius"/>
    </source>
</evidence>
<evidence type="ECO:0000256" key="5">
    <source>
        <dbReference type="ARBA" id="ARBA00038359"/>
    </source>
</evidence>